<keyword evidence="2" id="KW-1185">Reference proteome</keyword>
<dbReference type="EMBL" id="JBDLNV010000004">
    <property type="protein sequence ID" value="MFM1724428.1"/>
    <property type="molecule type" value="Genomic_DNA"/>
</dbReference>
<proteinExistence type="predicted"/>
<evidence type="ECO:0000313" key="2">
    <source>
        <dbReference type="Proteomes" id="UP001629745"/>
    </source>
</evidence>
<organism evidence="1 2">
    <name type="scientific">Rhodococcus parequi</name>
    <dbReference type="NCBI Taxonomy" id="3137122"/>
    <lineage>
        <taxon>Bacteria</taxon>
        <taxon>Bacillati</taxon>
        <taxon>Actinomycetota</taxon>
        <taxon>Actinomycetes</taxon>
        <taxon>Mycobacteriales</taxon>
        <taxon>Nocardiaceae</taxon>
        <taxon>Rhodococcus</taxon>
    </lineage>
</organism>
<reference evidence="1 2" key="1">
    <citation type="submission" date="2023-11" db="EMBL/GenBank/DDBJ databases">
        <authorList>
            <person name="Val-Calvo J."/>
            <person name="Scortti M."/>
            <person name="Vazquez-Boland J."/>
        </authorList>
    </citation>
    <scope>NUCLEOTIDE SEQUENCE [LARGE SCALE GENOMIC DNA]</scope>
    <source>
        <strain evidence="1 2">PAM 2766</strain>
    </source>
</reference>
<name>A0ABW9FH03_9NOCA</name>
<dbReference type="RefSeq" id="WP_420164957.1">
    <property type="nucleotide sequence ID" value="NZ_JBDLNV010000004.1"/>
</dbReference>
<gene>
    <name evidence="1" type="ORF">ABEU20_003015</name>
</gene>
<accession>A0ABW9FH03</accession>
<comment type="caution">
    <text evidence="1">The sequence shown here is derived from an EMBL/GenBank/DDBJ whole genome shotgun (WGS) entry which is preliminary data.</text>
</comment>
<evidence type="ECO:0000313" key="1">
    <source>
        <dbReference type="EMBL" id="MFM1724428.1"/>
    </source>
</evidence>
<sequence>MTSQIPGSDWIPNAGETELVPFIPERNTNFRLARLLLLLDAAREHSRQVASIDRLAYYEFFADNPFIVIDGNKSRDQADRATIELAGFSRIQLGYASSGQRFLSRRRRLRHDLAHLVALGLVTLGSTGYLITERGAELVGQFRSIYADAYRQSAEIILRRLVPLSGTRLEAKAEEWLGHSWLLVDLLDDIKDAEVPPVPRPS</sequence>
<protein>
    <submittedName>
        <fullName evidence="1">Uncharacterized protein</fullName>
    </submittedName>
</protein>
<dbReference type="Proteomes" id="UP001629745">
    <property type="component" value="Unassembled WGS sequence"/>
</dbReference>